<protein>
    <submittedName>
        <fullName evidence="1">Uncharacterized protein</fullName>
    </submittedName>
</protein>
<dbReference type="AlphaFoldDB" id="A0A4Z2JCH0"/>
<organism evidence="1 2">
    <name type="scientific">Liparis tanakae</name>
    <name type="common">Tanaka's snailfish</name>
    <dbReference type="NCBI Taxonomy" id="230148"/>
    <lineage>
        <taxon>Eukaryota</taxon>
        <taxon>Metazoa</taxon>
        <taxon>Chordata</taxon>
        <taxon>Craniata</taxon>
        <taxon>Vertebrata</taxon>
        <taxon>Euteleostomi</taxon>
        <taxon>Actinopterygii</taxon>
        <taxon>Neopterygii</taxon>
        <taxon>Teleostei</taxon>
        <taxon>Neoteleostei</taxon>
        <taxon>Acanthomorphata</taxon>
        <taxon>Eupercaria</taxon>
        <taxon>Perciformes</taxon>
        <taxon>Cottioidei</taxon>
        <taxon>Cottales</taxon>
        <taxon>Liparidae</taxon>
        <taxon>Liparis</taxon>
    </lineage>
</organism>
<gene>
    <name evidence="1" type="ORF">EYF80_001870</name>
</gene>
<name>A0A4Z2JCH0_9TELE</name>
<keyword evidence="2" id="KW-1185">Reference proteome</keyword>
<evidence type="ECO:0000313" key="2">
    <source>
        <dbReference type="Proteomes" id="UP000314294"/>
    </source>
</evidence>
<dbReference type="EMBL" id="SRLO01000008">
    <property type="protein sequence ID" value="TNN87906.1"/>
    <property type="molecule type" value="Genomic_DNA"/>
</dbReference>
<sequence>MLKQKRTRVIEATRRGARRSLSLTADIRDARMVSSPMSHISCLGSSLLHKQQQLHHWRANHPGSSRTLRKSQSTPVLGCAALLK</sequence>
<accession>A0A4Z2JCH0</accession>
<dbReference type="OrthoDB" id="10587482at2759"/>
<evidence type="ECO:0000313" key="1">
    <source>
        <dbReference type="EMBL" id="TNN87906.1"/>
    </source>
</evidence>
<dbReference type="Proteomes" id="UP000314294">
    <property type="component" value="Unassembled WGS sequence"/>
</dbReference>
<reference evidence="1 2" key="1">
    <citation type="submission" date="2019-03" db="EMBL/GenBank/DDBJ databases">
        <title>First draft genome of Liparis tanakae, snailfish: a comprehensive survey of snailfish specific genes.</title>
        <authorList>
            <person name="Kim W."/>
            <person name="Song I."/>
            <person name="Jeong J.-H."/>
            <person name="Kim D."/>
            <person name="Kim S."/>
            <person name="Ryu S."/>
            <person name="Song J.Y."/>
            <person name="Lee S.K."/>
        </authorList>
    </citation>
    <scope>NUCLEOTIDE SEQUENCE [LARGE SCALE GENOMIC DNA]</scope>
    <source>
        <tissue evidence="1">Muscle</tissue>
    </source>
</reference>
<proteinExistence type="predicted"/>
<comment type="caution">
    <text evidence="1">The sequence shown here is derived from an EMBL/GenBank/DDBJ whole genome shotgun (WGS) entry which is preliminary data.</text>
</comment>